<proteinExistence type="predicted"/>
<feature type="region of interest" description="Disordered" evidence="1">
    <location>
        <begin position="1"/>
        <end position="21"/>
    </location>
</feature>
<dbReference type="GO" id="GO:0009116">
    <property type="term" value="P:nucleoside metabolic process"/>
    <property type="evidence" value="ECO:0007669"/>
    <property type="project" value="InterPro"/>
</dbReference>
<dbReference type="InterPro" id="IPR027417">
    <property type="entry name" value="P-loop_NTPase"/>
</dbReference>
<evidence type="ECO:0000313" key="4">
    <source>
        <dbReference type="Proteomes" id="UP000696280"/>
    </source>
</evidence>
<dbReference type="InterPro" id="IPR035994">
    <property type="entry name" value="Nucleoside_phosphorylase_sf"/>
</dbReference>
<dbReference type="InterPro" id="IPR002182">
    <property type="entry name" value="NB-ARC"/>
</dbReference>
<sequence>MASSSKHSGPPASENEQRDFPPTSYTVGWISALPDEFIAAQAMLDEEHKSPTTRAQHEINTYVLGRVGKHNVVMACLDDYGPTHAAKAASNMMSAFPRIRFGLMVGVGGGIPSKKNDIRLGDIVVSKPTGEHGGVVQYDLGKMEKDGFHRLGSLNKPPSLLRTAMNALKARYDFETQISERATTAFKLRQKWQKKFSRPSSQDRLFGPDYEHVNDNQTCDECDTIHELPREEREDPAIPEIHYGNIASGGSVIKKASDRDHLGKRDNAICFDMEAAGLMDDFPCLVVRGICDYSDSHKNEDWQPYAAAVAAAYAKELLLQIPPESVESLRPIQSRESILQKLRNIFCQSSDEKDSVQKRFVIHGIGGAGKSEVCVKFAHDNKNKFWGIFWVDASTTESVRRGMISAAQKAFKSGIKDVKDFEDVENVEDAKTEFSNSEHSWLLILDNADNPEINYEQYFPTGNTGNIIMTTRNHDCIKYGIAGEETFEKLDLEDAVELLLKSSGIKKESWDKNKAEASKVAQLLAQHALAITQAGASISQGIHKLESYSRAFRAQRKEVLHYKSTQGQSTYSSVYATFEVSAKAIKDSKKEGWENALALLQILGYFYRDNISEEIFTRAWISAFLLSTREPNDHITDLTMWHVNRLRTILPSQARNPEAARMSLGRARQVLRSFSLVSFDHQTSAISMHPLAHTWVRDRLQHQEQVSAWATASSILALSLTRTPYDDDLGITQAHFEQCFNLRPKLVFEGLPGLDICRILFRFGETIWKLENQQIHEIKSLLESRIGVEILPQSQNSRDIHMISCASLRKQKRIPEAIDLIQEVVTFDKKSNDKERLLESLQVMASLMFELGRRHECLNLYKKVFRLEKVLRDQFGTIITMEWLATSYDEIGQLRKARNLLKRAAHAEICKKWFLVTAFTPLFYELSNKYEDLEKFKKAIVCMKYALYTHKKALLYEHEHYITWNATLARFYIEDSQGQKAVALLQKAISNRESTLGLDNEHLLTARVYLANLYILLGHPQKAIPMAQEVARIRADTLPPDDKARIWSENELSRFLELSKQNKSQDGVYIPDSNAVSLDNLPDIDPDNLSDVQTPDISDYSSCEISDPSDDSESDVPSETHSLKPSRLILQAGPGVSSQAGREFAPEASSIRNSSSSEDLHPRIHEIIGTLVLQRSFSSARNHPKPSGHQDSASKRQRR</sequence>
<evidence type="ECO:0000259" key="2">
    <source>
        <dbReference type="Pfam" id="PF00931"/>
    </source>
</evidence>
<dbReference type="GO" id="GO:0003824">
    <property type="term" value="F:catalytic activity"/>
    <property type="evidence" value="ECO:0007669"/>
    <property type="project" value="InterPro"/>
</dbReference>
<accession>A0A9N9KRW4</accession>
<dbReference type="Pfam" id="PF13424">
    <property type="entry name" value="TPR_12"/>
    <property type="match status" value="1"/>
</dbReference>
<gene>
    <name evidence="3" type="ORF">HYFRA_00003197</name>
</gene>
<dbReference type="SUPFAM" id="SSF52540">
    <property type="entry name" value="P-loop containing nucleoside triphosphate hydrolases"/>
    <property type="match status" value="1"/>
</dbReference>
<reference evidence="3" key="1">
    <citation type="submission" date="2021-07" db="EMBL/GenBank/DDBJ databases">
        <authorList>
            <person name="Durling M."/>
        </authorList>
    </citation>
    <scope>NUCLEOTIDE SEQUENCE</scope>
</reference>
<dbReference type="Gene3D" id="3.40.50.1580">
    <property type="entry name" value="Nucleoside phosphorylase domain"/>
    <property type="match status" value="1"/>
</dbReference>
<dbReference type="Proteomes" id="UP000696280">
    <property type="component" value="Unassembled WGS sequence"/>
</dbReference>
<dbReference type="AlphaFoldDB" id="A0A9N9KRW4"/>
<dbReference type="Gene3D" id="3.40.50.300">
    <property type="entry name" value="P-loop containing nucleotide triphosphate hydrolases"/>
    <property type="match status" value="1"/>
</dbReference>
<feature type="region of interest" description="Disordered" evidence="1">
    <location>
        <begin position="1079"/>
        <end position="1162"/>
    </location>
</feature>
<evidence type="ECO:0000256" key="1">
    <source>
        <dbReference type="SAM" id="MobiDB-lite"/>
    </source>
</evidence>
<name>A0A9N9KRW4_9HELO</name>
<dbReference type="Pfam" id="PF00931">
    <property type="entry name" value="NB-ARC"/>
    <property type="match status" value="1"/>
</dbReference>
<feature type="domain" description="NB-ARC" evidence="2">
    <location>
        <begin position="352"/>
        <end position="501"/>
    </location>
</feature>
<dbReference type="OrthoDB" id="1577640at2759"/>
<organism evidence="3 4">
    <name type="scientific">Hymenoscyphus fraxineus</name>
    <dbReference type="NCBI Taxonomy" id="746836"/>
    <lineage>
        <taxon>Eukaryota</taxon>
        <taxon>Fungi</taxon>
        <taxon>Dikarya</taxon>
        <taxon>Ascomycota</taxon>
        <taxon>Pezizomycotina</taxon>
        <taxon>Leotiomycetes</taxon>
        <taxon>Helotiales</taxon>
        <taxon>Helotiaceae</taxon>
        <taxon>Hymenoscyphus</taxon>
    </lineage>
</organism>
<keyword evidence="4" id="KW-1185">Reference proteome</keyword>
<dbReference type="SUPFAM" id="SSF48452">
    <property type="entry name" value="TPR-like"/>
    <property type="match status" value="1"/>
</dbReference>
<feature type="compositionally biased region" description="Acidic residues" evidence="1">
    <location>
        <begin position="1107"/>
        <end position="1116"/>
    </location>
</feature>
<dbReference type="EMBL" id="CAJVRL010000049">
    <property type="protein sequence ID" value="CAG8953005.1"/>
    <property type="molecule type" value="Genomic_DNA"/>
</dbReference>
<comment type="caution">
    <text evidence="3">The sequence shown here is derived from an EMBL/GenBank/DDBJ whole genome shotgun (WGS) entry which is preliminary data.</text>
</comment>
<dbReference type="PANTHER" id="PTHR46082:SF11">
    <property type="entry name" value="AAA+ ATPASE DOMAIN-CONTAINING PROTEIN-RELATED"/>
    <property type="match status" value="1"/>
</dbReference>
<dbReference type="PANTHER" id="PTHR46082">
    <property type="entry name" value="ATP/GTP-BINDING PROTEIN-RELATED"/>
    <property type="match status" value="1"/>
</dbReference>
<dbReference type="InterPro" id="IPR053137">
    <property type="entry name" value="NLR-like"/>
</dbReference>
<evidence type="ECO:0000313" key="3">
    <source>
        <dbReference type="EMBL" id="CAG8953005.1"/>
    </source>
</evidence>
<dbReference type="SUPFAM" id="SSF53167">
    <property type="entry name" value="Purine and uridine phosphorylases"/>
    <property type="match status" value="1"/>
</dbReference>
<dbReference type="Gene3D" id="1.25.40.10">
    <property type="entry name" value="Tetratricopeptide repeat domain"/>
    <property type="match status" value="2"/>
</dbReference>
<dbReference type="InterPro" id="IPR011990">
    <property type="entry name" value="TPR-like_helical_dom_sf"/>
</dbReference>
<protein>
    <recommendedName>
        <fullName evidence="2">NB-ARC domain-containing protein</fullName>
    </recommendedName>
</protein>
<dbReference type="GO" id="GO:0043531">
    <property type="term" value="F:ADP binding"/>
    <property type="evidence" value="ECO:0007669"/>
    <property type="project" value="InterPro"/>
</dbReference>
<feature type="region of interest" description="Disordered" evidence="1">
    <location>
        <begin position="1175"/>
        <end position="1199"/>
    </location>
</feature>